<feature type="transmembrane region" description="Helical" evidence="2">
    <location>
        <begin position="193"/>
        <end position="209"/>
    </location>
</feature>
<dbReference type="AlphaFoldDB" id="A0AAD1XHQ5"/>
<evidence type="ECO:0000259" key="3">
    <source>
        <dbReference type="Pfam" id="PF24788"/>
    </source>
</evidence>
<evidence type="ECO:0000313" key="4">
    <source>
        <dbReference type="EMBL" id="CAI2372888.1"/>
    </source>
</evidence>
<sequence>MDNNTTRNYATNEEGFHDPDLERNSDESYLRSSGQSSKPQASIVRSGQPSRVDFIGKRWTQFSLRVLVLVVVVITLIVAASFPGILPKEDIECIKDVIFEFTWKVNQFFDNNTSSKHAFMIVCGLAMDITVLGGLLTFVFKGKTWRLPIVMTLFYLTRLIIQKLFLMKFPEGYLWDNPGFPSLTVPYGKTNDFFYSGHVGGAVIMILEFRERAKEEKHQWLIFRILQAFAIITVILQILLMIFLRSHYTIDLFAGALAAHYFFILVSDWMPFINTVVCRLKKKEDRTSREEIKSAISHDTFTEDYPQDAHSPLMDRDEEDEESQYFRKHSGSSIN</sequence>
<dbReference type="EMBL" id="CAMPGE010014203">
    <property type="protein sequence ID" value="CAI2372888.1"/>
    <property type="molecule type" value="Genomic_DNA"/>
</dbReference>
<gene>
    <name evidence="4" type="ORF">ECRASSUSDP1_LOCUS14224</name>
</gene>
<feature type="transmembrane region" description="Helical" evidence="2">
    <location>
        <begin position="118"/>
        <end position="140"/>
    </location>
</feature>
<dbReference type="Pfam" id="PF24788">
    <property type="entry name" value="AtPDCT1_2"/>
    <property type="match status" value="1"/>
</dbReference>
<dbReference type="InterPro" id="IPR056361">
    <property type="entry name" value="AtPDCT1_2_TM_dom"/>
</dbReference>
<feature type="compositionally biased region" description="Basic residues" evidence="1">
    <location>
        <begin position="326"/>
        <end position="335"/>
    </location>
</feature>
<dbReference type="Proteomes" id="UP001295684">
    <property type="component" value="Unassembled WGS sequence"/>
</dbReference>
<organism evidence="4 5">
    <name type="scientific">Euplotes crassus</name>
    <dbReference type="NCBI Taxonomy" id="5936"/>
    <lineage>
        <taxon>Eukaryota</taxon>
        <taxon>Sar</taxon>
        <taxon>Alveolata</taxon>
        <taxon>Ciliophora</taxon>
        <taxon>Intramacronucleata</taxon>
        <taxon>Spirotrichea</taxon>
        <taxon>Hypotrichia</taxon>
        <taxon>Euplotida</taxon>
        <taxon>Euplotidae</taxon>
        <taxon>Moneuplotes</taxon>
    </lineage>
</organism>
<dbReference type="InterPro" id="IPR055311">
    <property type="entry name" value="PDCT1/2-like"/>
</dbReference>
<feature type="transmembrane region" description="Helical" evidence="2">
    <location>
        <begin position="147"/>
        <end position="166"/>
    </location>
</feature>
<keyword evidence="2" id="KW-0812">Transmembrane</keyword>
<feature type="transmembrane region" description="Helical" evidence="2">
    <location>
        <begin position="221"/>
        <end position="244"/>
    </location>
</feature>
<feature type="compositionally biased region" description="Polar residues" evidence="1">
    <location>
        <begin position="30"/>
        <end position="44"/>
    </location>
</feature>
<dbReference type="PANTHER" id="PTHR34674">
    <property type="entry name" value="PHOSPHATIDYLCHOLINE:DIACYLGLYCEROL CHOLINEPHOSPHOTRANSFERASE 1-RELATED"/>
    <property type="match status" value="1"/>
</dbReference>
<keyword evidence="5" id="KW-1185">Reference proteome</keyword>
<feature type="region of interest" description="Disordered" evidence="1">
    <location>
        <begin position="291"/>
        <end position="335"/>
    </location>
</feature>
<keyword evidence="2" id="KW-1133">Transmembrane helix</keyword>
<feature type="compositionally biased region" description="Polar residues" evidence="1">
    <location>
        <begin position="1"/>
        <end position="11"/>
    </location>
</feature>
<feature type="region of interest" description="Disordered" evidence="1">
    <location>
        <begin position="1"/>
        <end position="44"/>
    </location>
</feature>
<proteinExistence type="predicted"/>
<evidence type="ECO:0000256" key="1">
    <source>
        <dbReference type="SAM" id="MobiDB-lite"/>
    </source>
</evidence>
<reference evidence="4" key="1">
    <citation type="submission" date="2023-07" db="EMBL/GenBank/DDBJ databases">
        <authorList>
            <consortium name="AG Swart"/>
            <person name="Singh M."/>
            <person name="Singh A."/>
            <person name="Seah K."/>
            <person name="Emmerich C."/>
        </authorList>
    </citation>
    <scope>NUCLEOTIDE SEQUENCE</scope>
    <source>
        <strain evidence="4">DP1</strain>
    </source>
</reference>
<feature type="transmembrane region" description="Helical" evidence="2">
    <location>
        <begin position="250"/>
        <end position="273"/>
    </location>
</feature>
<protein>
    <recommendedName>
        <fullName evidence="3">AtPDCT1/2 transmembrane domain-containing protein</fullName>
    </recommendedName>
</protein>
<feature type="transmembrane region" description="Helical" evidence="2">
    <location>
        <begin position="66"/>
        <end position="86"/>
    </location>
</feature>
<dbReference type="PANTHER" id="PTHR34674:SF1">
    <property type="entry name" value="PHOSPHATIDYLCHOLINE:DIACYLGLYCEROL CHOLINEPHOSPHOTRANSFERASE 1-RELATED"/>
    <property type="match status" value="1"/>
</dbReference>
<accession>A0AAD1XHQ5</accession>
<comment type="caution">
    <text evidence="4">The sequence shown here is derived from an EMBL/GenBank/DDBJ whole genome shotgun (WGS) entry which is preliminary data.</text>
</comment>
<feature type="domain" description="AtPDCT1/2 transmembrane" evidence="3">
    <location>
        <begin position="97"/>
        <end position="265"/>
    </location>
</feature>
<name>A0AAD1XHQ5_EUPCR</name>
<feature type="compositionally biased region" description="Basic and acidic residues" evidence="1">
    <location>
        <begin position="14"/>
        <end position="29"/>
    </location>
</feature>
<evidence type="ECO:0000256" key="2">
    <source>
        <dbReference type="SAM" id="Phobius"/>
    </source>
</evidence>
<keyword evidence="2" id="KW-0472">Membrane</keyword>
<evidence type="ECO:0000313" key="5">
    <source>
        <dbReference type="Proteomes" id="UP001295684"/>
    </source>
</evidence>